<organism evidence="3 4">
    <name type="scientific">Parvularcula maris</name>
    <dbReference type="NCBI Taxonomy" id="2965077"/>
    <lineage>
        <taxon>Bacteria</taxon>
        <taxon>Pseudomonadati</taxon>
        <taxon>Pseudomonadota</taxon>
        <taxon>Alphaproteobacteria</taxon>
        <taxon>Parvularculales</taxon>
        <taxon>Parvularculaceae</taxon>
        <taxon>Parvularcula</taxon>
    </lineage>
</organism>
<dbReference type="PROSITE" id="PS51084">
    <property type="entry name" value="HIT_2"/>
    <property type="match status" value="1"/>
</dbReference>
<dbReference type="EMBL" id="JANIBC010000016">
    <property type="protein sequence ID" value="MCQ8186327.1"/>
    <property type="molecule type" value="Genomic_DNA"/>
</dbReference>
<gene>
    <name evidence="3" type="ORF">NOG11_13145</name>
</gene>
<dbReference type="InterPro" id="IPR011146">
    <property type="entry name" value="HIT-like"/>
</dbReference>
<reference evidence="3" key="1">
    <citation type="submission" date="2022-07" db="EMBL/GenBank/DDBJ databases">
        <title>Parvularcula maris sp. nov., an algicidal bacterium isolated from seawater.</title>
        <authorList>
            <person name="Li F."/>
        </authorList>
    </citation>
    <scope>NUCLEOTIDE SEQUENCE</scope>
    <source>
        <strain evidence="3">BGMRC 0090</strain>
    </source>
</reference>
<dbReference type="Pfam" id="PF01230">
    <property type="entry name" value="HIT"/>
    <property type="match status" value="1"/>
</dbReference>
<feature type="short sequence motif" description="Histidine triad motif" evidence="1">
    <location>
        <begin position="90"/>
        <end position="94"/>
    </location>
</feature>
<proteinExistence type="predicted"/>
<evidence type="ECO:0000313" key="3">
    <source>
        <dbReference type="EMBL" id="MCQ8186327.1"/>
    </source>
</evidence>
<dbReference type="GO" id="GO:0003824">
    <property type="term" value="F:catalytic activity"/>
    <property type="evidence" value="ECO:0007669"/>
    <property type="project" value="InterPro"/>
</dbReference>
<dbReference type="InterPro" id="IPR036265">
    <property type="entry name" value="HIT-like_sf"/>
</dbReference>
<name>A0A9X2LAY3_9PROT</name>
<sequence length="144" mass="15677">MPHHATYEAFGGDASLIKAYEHWSVLIRPKQATLGAMVLVAHADVTSYGALPAEAYAELAAVVPDIEAALAKTFSPQKMNYLMLMMVDPHVHYHVLPRYEAAKAFEGVEVTDTGWPGPPDLKNQTPEHVANAAREVLMGAWPKG</sequence>
<protein>
    <submittedName>
        <fullName evidence="3">HIT family protein</fullName>
    </submittedName>
</protein>
<evidence type="ECO:0000256" key="1">
    <source>
        <dbReference type="PROSITE-ProRule" id="PRU00464"/>
    </source>
</evidence>
<dbReference type="SUPFAM" id="SSF54197">
    <property type="entry name" value="HIT-like"/>
    <property type="match status" value="1"/>
</dbReference>
<dbReference type="AlphaFoldDB" id="A0A9X2LAY3"/>
<keyword evidence="4" id="KW-1185">Reference proteome</keyword>
<dbReference type="RefSeq" id="WP_256620235.1">
    <property type="nucleotide sequence ID" value="NZ_JANIBC010000016.1"/>
</dbReference>
<comment type="caution">
    <text evidence="3">The sequence shown here is derived from an EMBL/GenBank/DDBJ whole genome shotgun (WGS) entry which is preliminary data.</text>
</comment>
<evidence type="ECO:0000313" key="4">
    <source>
        <dbReference type="Proteomes" id="UP001142610"/>
    </source>
</evidence>
<dbReference type="Proteomes" id="UP001142610">
    <property type="component" value="Unassembled WGS sequence"/>
</dbReference>
<evidence type="ECO:0000259" key="2">
    <source>
        <dbReference type="PROSITE" id="PS51084"/>
    </source>
</evidence>
<accession>A0A9X2LAY3</accession>
<dbReference type="Gene3D" id="3.30.428.10">
    <property type="entry name" value="HIT-like"/>
    <property type="match status" value="1"/>
</dbReference>
<feature type="domain" description="HIT" evidence="2">
    <location>
        <begin position="1"/>
        <end position="105"/>
    </location>
</feature>